<evidence type="ECO:0000313" key="1">
    <source>
        <dbReference type="EMBL" id="MCI3239754.1"/>
    </source>
</evidence>
<keyword evidence="2" id="KW-1185">Reference proteome</keyword>
<dbReference type="Proteomes" id="UP001165270">
    <property type="component" value="Unassembled WGS sequence"/>
</dbReference>
<dbReference type="InterPro" id="IPR045701">
    <property type="entry name" value="DUF6059"/>
</dbReference>
<proteinExistence type="predicted"/>
<dbReference type="EMBL" id="JALDAX010000003">
    <property type="protein sequence ID" value="MCI3239754.1"/>
    <property type="molecule type" value="Genomic_DNA"/>
</dbReference>
<sequence>MARRKHPGQWRRRLGRLLRPVAEALMVHGGVDLYLRAADGTRARLCGLDDGFRLMVSTDADGPPPGHPERLRPDIPLSPQEQVLLQELLDGTPGFRR</sequence>
<organism evidence="1 2">
    <name type="scientific">Streptomyces spinosisporus</name>
    <dbReference type="NCBI Taxonomy" id="2927582"/>
    <lineage>
        <taxon>Bacteria</taxon>
        <taxon>Bacillati</taxon>
        <taxon>Actinomycetota</taxon>
        <taxon>Actinomycetes</taxon>
        <taxon>Kitasatosporales</taxon>
        <taxon>Streptomycetaceae</taxon>
        <taxon>Streptomyces</taxon>
    </lineage>
</organism>
<accession>A0ABS9XCD5</accession>
<dbReference type="RefSeq" id="WP_037782436.1">
    <property type="nucleotide sequence ID" value="NZ_JALDAX010000003.1"/>
</dbReference>
<dbReference type="Pfam" id="PF19534">
    <property type="entry name" value="DUF6059"/>
    <property type="match status" value="1"/>
</dbReference>
<name>A0ABS9XCD5_9ACTN</name>
<reference evidence="1" key="1">
    <citation type="submission" date="2022-03" db="EMBL/GenBank/DDBJ databases">
        <title>Streptomyces 7R015 and 7R016 isolated from Barleria lupulina in Thailand.</title>
        <authorList>
            <person name="Kanchanasin P."/>
            <person name="Phongsopitanun W."/>
            <person name="Tanasupawat S."/>
        </authorList>
    </citation>
    <scope>NUCLEOTIDE SEQUENCE</scope>
    <source>
        <strain evidence="1">7R016</strain>
    </source>
</reference>
<gene>
    <name evidence="1" type="ORF">MQN93_08455</name>
</gene>
<comment type="caution">
    <text evidence="1">The sequence shown here is derived from an EMBL/GenBank/DDBJ whole genome shotgun (WGS) entry which is preliminary data.</text>
</comment>
<protein>
    <submittedName>
        <fullName evidence="1">Uncharacterized protein</fullName>
    </submittedName>
</protein>
<evidence type="ECO:0000313" key="2">
    <source>
        <dbReference type="Proteomes" id="UP001165270"/>
    </source>
</evidence>